<dbReference type="PROSITE" id="PS51349">
    <property type="entry name" value="FMN_HYDROXY_ACID_DH_2"/>
    <property type="match status" value="1"/>
</dbReference>
<dbReference type="Pfam" id="PF01070">
    <property type="entry name" value="FMN_dh"/>
    <property type="match status" value="1"/>
</dbReference>
<keyword evidence="4" id="KW-0560">Oxidoreductase</keyword>
<feature type="active site" description="Proton acceptor" evidence="6">
    <location>
        <position position="279"/>
    </location>
</feature>
<dbReference type="EMBL" id="VFMN01000001">
    <property type="protein sequence ID" value="TQJ09855.1"/>
    <property type="molecule type" value="Genomic_DNA"/>
</dbReference>
<feature type="binding site" evidence="7">
    <location>
        <begin position="333"/>
        <end position="334"/>
    </location>
    <ligand>
        <name>FMN</name>
        <dbReference type="ChEBI" id="CHEBI:58210"/>
    </ligand>
</feature>
<dbReference type="InterPro" id="IPR000262">
    <property type="entry name" value="FMN-dep_DH"/>
</dbReference>
<dbReference type="InterPro" id="IPR012133">
    <property type="entry name" value="Alpha-hydoxy_acid_DH_FMN"/>
</dbReference>
<proteinExistence type="inferred from homology"/>
<dbReference type="RefSeq" id="WP_141849155.1">
    <property type="nucleotide sequence ID" value="NZ_BAAAPR010000007.1"/>
</dbReference>
<feature type="binding site" evidence="7">
    <location>
        <begin position="310"/>
        <end position="314"/>
    </location>
    <ligand>
        <name>FMN</name>
        <dbReference type="ChEBI" id="CHEBI:58210"/>
    </ligand>
</feature>
<evidence type="ECO:0000256" key="1">
    <source>
        <dbReference type="ARBA" id="ARBA00001917"/>
    </source>
</evidence>
<dbReference type="PANTHER" id="PTHR10578:SF107">
    <property type="entry name" value="2-HYDROXYACID OXIDASE 1"/>
    <property type="match status" value="1"/>
</dbReference>
<feature type="binding site" evidence="7">
    <location>
        <position position="131"/>
    </location>
    <ligand>
        <name>glyoxylate</name>
        <dbReference type="ChEBI" id="CHEBI:36655"/>
    </ligand>
</feature>
<gene>
    <name evidence="9" type="ORF">FB458_2971</name>
</gene>
<dbReference type="AlphaFoldDB" id="A0A542E3E8"/>
<dbReference type="Gene3D" id="3.20.20.70">
    <property type="entry name" value="Aldolase class I"/>
    <property type="match status" value="1"/>
</dbReference>
<evidence type="ECO:0000313" key="10">
    <source>
        <dbReference type="Proteomes" id="UP000317893"/>
    </source>
</evidence>
<dbReference type="PIRSF" id="PIRSF000138">
    <property type="entry name" value="Al-hdrx_acd_dh"/>
    <property type="match status" value="1"/>
</dbReference>
<evidence type="ECO:0000259" key="8">
    <source>
        <dbReference type="PROSITE" id="PS51349"/>
    </source>
</evidence>
<dbReference type="Proteomes" id="UP000317893">
    <property type="component" value="Unassembled WGS sequence"/>
</dbReference>
<comment type="similarity">
    <text evidence="5">Belongs to the FMN-dependent alpha-hydroxy acid dehydrogenase family.</text>
</comment>
<dbReference type="SUPFAM" id="SSF51395">
    <property type="entry name" value="FMN-linked oxidoreductases"/>
    <property type="match status" value="1"/>
</dbReference>
<dbReference type="GO" id="GO:0016491">
    <property type="term" value="F:oxidoreductase activity"/>
    <property type="evidence" value="ECO:0007669"/>
    <property type="project" value="UniProtKB-KW"/>
</dbReference>
<dbReference type="NCBIfam" id="TIGR03966">
    <property type="entry name" value="actino_HemFlav"/>
    <property type="match status" value="1"/>
</dbReference>
<organism evidence="9 10">
    <name type="scientific">Lapillicoccus jejuensis</name>
    <dbReference type="NCBI Taxonomy" id="402171"/>
    <lineage>
        <taxon>Bacteria</taxon>
        <taxon>Bacillati</taxon>
        <taxon>Actinomycetota</taxon>
        <taxon>Actinomycetes</taxon>
        <taxon>Micrococcales</taxon>
        <taxon>Intrasporangiaceae</taxon>
        <taxon>Lapillicoccus</taxon>
    </lineage>
</organism>
<feature type="binding site" evidence="7">
    <location>
        <position position="129"/>
    </location>
    <ligand>
        <name>FMN</name>
        <dbReference type="ChEBI" id="CHEBI:58210"/>
    </ligand>
</feature>
<keyword evidence="3 7" id="KW-0288">FMN</keyword>
<dbReference type="InterPro" id="IPR037396">
    <property type="entry name" value="FMN_HAD"/>
</dbReference>
<protein>
    <submittedName>
        <fullName evidence="9">L-lactate dehydrogenase (Cytochrome)/glycolate oxidase</fullName>
    </submittedName>
</protein>
<keyword evidence="10" id="KW-1185">Reference proteome</keyword>
<feature type="binding site" evidence="7">
    <location>
        <position position="279"/>
    </location>
    <ligand>
        <name>glyoxylate</name>
        <dbReference type="ChEBI" id="CHEBI:36655"/>
    </ligand>
</feature>
<sequence>MAKNLWMETVAEAQRRARRRLPASVYSALLAGSEKGVTYEDNMNAFGEVGFAPHVAGLVAERDQATTVMGQPISFPVIISPTGVQAVHPEGEVAVARAAAARGTAIGLSSFASRSVEDVVAANPQTFFQLYWMGSRDVMEARMARARAAGAVGLIATLDWTFSYGRDWGSPKIPEKLDLKAMLGFAHEGLLRPKWLLDYVRSGALPDLTTPNLTDGGRPAPTFFGAYGEWMTTPPPTWEDIAWMRETWGGPFMLKGISRHDDARRAVDAGVTAISVSNHGGNNLDTTPATIRLLPGIVEAVGDDVEVLLDGGVRRGSDVVKAVALGARAVMIGRAYLWGLAANGQPGVENVLDILRRGVDSCLLGLGHGSIHDLTPDDVVVPDGFRRELGTGARSRSRT</sequence>
<dbReference type="InterPro" id="IPR013785">
    <property type="entry name" value="Aldolase_TIM"/>
</dbReference>
<feature type="binding site" evidence="7">
    <location>
        <position position="255"/>
    </location>
    <ligand>
        <name>FMN</name>
        <dbReference type="ChEBI" id="CHEBI:58210"/>
    </ligand>
</feature>
<name>A0A542E3E8_9MICO</name>
<feature type="binding site" evidence="7">
    <location>
        <position position="109"/>
    </location>
    <ligand>
        <name>FMN</name>
        <dbReference type="ChEBI" id="CHEBI:58210"/>
    </ligand>
</feature>
<evidence type="ECO:0000256" key="2">
    <source>
        <dbReference type="ARBA" id="ARBA00022630"/>
    </source>
</evidence>
<comment type="caution">
    <text evidence="9">The sequence shown here is derived from an EMBL/GenBank/DDBJ whole genome shotgun (WGS) entry which is preliminary data.</text>
</comment>
<keyword evidence="2 7" id="KW-0285">Flavoprotein</keyword>
<accession>A0A542E3E8</accession>
<feature type="binding site" evidence="7">
    <location>
        <begin position="81"/>
        <end position="83"/>
    </location>
    <ligand>
        <name>FMN</name>
        <dbReference type="ChEBI" id="CHEBI:58210"/>
    </ligand>
</feature>
<comment type="cofactor">
    <cofactor evidence="1">
        <name>FMN</name>
        <dbReference type="ChEBI" id="CHEBI:58210"/>
    </cofactor>
</comment>
<feature type="domain" description="FMN hydroxy acid dehydrogenase" evidence="8">
    <location>
        <begin position="2"/>
        <end position="384"/>
    </location>
</feature>
<evidence type="ECO:0000256" key="3">
    <source>
        <dbReference type="ARBA" id="ARBA00022643"/>
    </source>
</evidence>
<dbReference type="InterPro" id="IPR023989">
    <property type="entry name" value="MftD"/>
</dbReference>
<feature type="binding site" evidence="7">
    <location>
        <position position="277"/>
    </location>
    <ligand>
        <name>FMN</name>
        <dbReference type="ChEBI" id="CHEBI:58210"/>
    </ligand>
</feature>
<evidence type="ECO:0000256" key="4">
    <source>
        <dbReference type="ARBA" id="ARBA00023002"/>
    </source>
</evidence>
<evidence type="ECO:0000256" key="6">
    <source>
        <dbReference type="PIRSR" id="PIRSR000138-1"/>
    </source>
</evidence>
<reference evidence="9 10" key="1">
    <citation type="submission" date="2019-06" db="EMBL/GenBank/DDBJ databases">
        <title>Sequencing the genomes of 1000 actinobacteria strains.</title>
        <authorList>
            <person name="Klenk H.-P."/>
        </authorList>
    </citation>
    <scope>NUCLEOTIDE SEQUENCE [LARGE SCALE GENOMIC DNA]</scope>
    <source>
        <strain evidence="9 10">DSM 18607</strain>
    </source>
</reference>
<evidence type="ECO:0000256" key="7">
    <source>
        <dbReference type="PIRSR" id="PIRSR000138-2"/>
    </source>
</evidence>
<dbReference type="OrthoDB" id="9770452at2"/>
<feature type="binding site" evidence="7">
    <location>
        <position position="166"/>
    </location>
    <ligand>
        <name>glyoxylate</name>
        <dbReference type="ChEBI" id="CHEBI:36655"/>
    </ligand>
</feature>
<evidence type="ECO:0000313" key="9">
    <source>
        <dbReference type="EMBL" id="TQJ09855.1"/>
    </source>
</evidence>
<dbReference type="CDD" id="cd02809">
    <property type="entry name" value="alpha_hydroxyacid_oxid_FMN"/>
    <property type="match status" value="1"/>
</dbReference>
<dbReference type="PANTHER" id="PTHR10578">
    <property type="entry name" value="S -2-HYDROXY-ACID OXIDASE-RELATED"/>
    <property type="match status" value="1"/>
</dbReference>
<feature type="binding site" evidence="7">
    <location>
        <position position="157"/>
    </location>
    <ligand>
        <name>FMN</name>
        <dbReference type="ChEBI" id="CHEBI:58210"/>
    </ligand>
</feature>
<dbReference type="GO" id="GO:0010181">
    <property type="term" value="F:FMN binding"/>
    <property type="evidence" value="ECO:0007669"/>
    <property type="project" value="InterPro"/>
</dbReference>
<evidence type="ECO:0000256" key="5">
    <source>
        <dbReference type="ARBA" id="ARBA00024042"/>
    </source>
</evidence>